<dbReference type="Proteomes" id="UP001151760">
    <property type="component" value="Unassembled WGS sequence"/>
</dbReference>
<comment type="caution">
    <text evidence="1">The sequence shown here is derived from an EMBL/GenBank/DDBJ whole genome shotgun (WGS) entry which is preliminary data.</text>
</comment>
<reference evidence="1" key="1">
    <citation type="journal article" date="2022" name="Int. J. Mol. Sci.">
        <title>Draft Genome of Tanacetum Coccineum: Genomic Comparison of Closely Related Tanacetum-Family Plants.</title>
        <authorList>
            <person name="Yamashiro T."/>
            <person name="Shiraishi A."/>
            <person name="Nakayama K."/>
            <person name="Satake H."/>
        </authorList>
    </citation>
    <scope>NUCLEOTIDE SEQUENCE</scope>
</reference>
<name>A0ABQ5HHU3_9ASTR</name>
<protein>
    <submittedName>
        <fullName evidence="1">Uncharacterized protein</fullName>
    </submittedName>
</protein>
<gene>
    <name evidence="1" type="ORF">Tco_1068668</name>
</gene>
<dbReference type="EMBL" id="BQNB010019594">
    <property type="protein sequence ID" value="GJT86951.1"/>
    <property type="molecule type" value="Genomic_DNA"/>
</dbReference>
<accession>A0ABQ5HHU3</accession>
<reference evidence="1" key="2">
    <citation type="submission" date="2022-01" db="EMBL/GenBank/DDBJ databases">
        <authorList>
            <person name="Yamashiro T."/>
            <person name="Shiraishi A."/>
            <person name="Satake H."/>
            <person name="Nakayama K."/>
        </authorList>
    </citation>
    <scope>NUCLEOTIDE SEQUENCE</scope>
</reference>
<sequence length="150" mass="16809">MLSKELRKSTRATEQMRYDKGVESTSFVGSKQIAVTGEVCNSRICYRVANGFVSLMILTHECGLKASWMMPIWDPLRSSSYSDCTSVVGCSLTDHIDVTLFSDGEDGYSHGKASTKGRHSKHKSKKRHGYIHTYAHVTTYVQIVCTMDFL</sequence>
<evidence type="ECO:0000313" key="1">
    <source>
        <dbReference type="EMBL" id="GJT86951.1"/>
    </source>
</evidence>
<organism evidence="1 2">
    <name type="scientific">Tanacetum coccineum</name>
    <dbReference type="NCBI Taxonomy" id="301880"/>
    <lineage>
        <taxon>Eukaryota</taxon>
        <taxon>Viridiplantae</taxon>
        <taxon>Streptophyta</taxon>
        <taxon>Embryophyta</taxon>
        <taxon>Tracheophyta</taxon>
        <taxon>Spermatophyta</taxon>
        <taxon>Magnoliopsida</taxon>
        <taxon>eudicotyledons</taxon>
        <taxon>Gunneridae</taxon>
        <taxon>Pentapetalae</taxon>
        <taxon>asterids</taxon>
        <taxon>campanulids</taxon>
        <taxon>Asterales</taxon>
        <taxon>Asteraceae</taxon>
        <taxon>Asteroideae</taxon>
        <taxon>Anthemideae</taxon>
        <taxon>Anthemidinae</taxon>
        <taxon>Tanacetum</taxon>
    </lineage>
</organism>
<keyword evidence="2" id="KW-1185">Reference proteome</keyword>
<proteinExistence type="predicted"/>
<evidence type="ECO:0000313" key="2">
    <source>
        <dbReference type="Proteomes" id="UP001151760"/>
    </source>
</evidence>